<dbReference type="Pfam" id="PF01529">
    <property type="entry name" value="DHHC"/>
    <property type="match status" value="1"/>
</dbReference>
<evidence type="ECO:0000256" key="6">
    <source>
        <dbReference type="ARBA" id="ARBA00023139"/>
    </source>
</evidence>
<proteinExistence type="inferred from homology"/>
<dbReference type="GO" id="GO:0019706">
    <property type="term" value="F:protein-cysteine S-palmitoyltransferase activity"/>
    <property type="evidence" value="ECO:0007669"/>
    <property type="project" value="UniProtKB-EC"/>
</dbReference>
<comment type="domain">
    <text evidence="10">The DHHC domain is required for palmitoyltransferase activity.</text>
</comment>
<evidence type="ECO:0000259" key="11">
    <source>
        <dbReference type="Pfam" id="PF01529"/>
    </source>
</evidence>
<feature type="domain" description="Palmitoyltransferase DHHC" evidence="11">
    <location>
        <begin position="134"/>
        <end position="256"/>
    </location>
</feature>
<comment type="caution">
    <text evidence="12">The sequence shown here is derived from an EMBL/GenBank/DDBJ whole genome shotgun (WGS) entry which is preliminary data.</text>
</comment>
<feature type="transmembrane region" description="Helical" evidence="10">
    <location>
        <begin position="184"/>
        <end position="206"/>
    </location>
</feature>
<dbReference type="PANTHER" id="PTHR12246">
    <property type="entry name" value="PALMITOYLTRANSFERASE ZDHHC16"/>
    <property type="match status" value="1"/>
</dbReference>
<keyword evidence="6" id="KW-0564">Palmitate</keyword>
<comment type="catalytic activity">
    <reaction evidence="9 10">
        <text>L-cysteinyl-[protein] + hexadecanoyl-CoA = S-hexadecanoyl-L-cysteinyl-[protein] + CoA</text>
        <dbReference type="Rhea" id="RHEA:36683"/>
        <dbReference type="Rhea" id="RHEA-COMP:10131"/>
        <dbReference type="Rhea" id="RHEA-COMP:11032"/>
        <dbReference type="ChEBI" id="CHEBI:29950"/>
        <dbReference type="ChEBI" id="CHEBI:57287"/>
        <dbReference type="ChEBI" id="CHEBI:57379"/>
        <dbReference type="ChEBI" id="CHEBI:74151"/>
        <dbReference type="EC" id="2.3.1.225"/>
    </reaction>
</comment>
<dbReference type="GeneID" id="54779687"/>
<evidence type="ECO:0000256" key="7">
    <source>
        <dbReference type="ARBA" id="ARBA00023288"/>
    </source>
</evidence>
<evidence type="ECO:0000256" key="2">
    <source>
        <dbReference type="ARBA" id="ARBA00022679"/>
    </source>
</evidence>
<evidence type="ECO:0000256" key="5">
    <source>
        <dbReference type="ARBA" id="ARBA00023136"/>
    </source>
</evidence>
<protein>
    <recommendedName>
        <fullName evidence="10">Palmitoyltransferase</fullName>
        <ecNumber evidence="10">2.3.1.225</ecNumber>
    </recommendedName>
</protein>
<feature type="transmembrane region" description="Helical" evidence="10">
    <location>
        <begin position="218"/>
        <end position="247"/>
    </location>
</feature>
<dbReference type="EMBL" id="SWFT01000034">
    <property type="protein sequence ID" value="KAA8906456.1"/>
    <property type="molecule type" value="Genomic_DNA"/>
</dbReference>
<dbReference type="PROSITE" id="PS50216">
    <property type="entry name" value="DHHC"/>
    <property type="match status" value="1"/>
</dbReference>
<keyword evidence="8 10" id="KW-0012">Acyltransferase</keyword>
<organism evidence="12 13">
    <name type="scientific">Diutina rugosa</name>
    <name type="common">Yeast</name>
    <name type="synonym">Candida rugosa</name>
    <dbReference type="NCBI Taxonomy" id="5481"/>
    <lineage>
        <taxon>Eukaryota</taxon>
        <taxon>Fungi</taxon>
        <taxon>Dikarya</taxon>
        <taxon>Ascomycota</taxon>
        <taxon>Saccharomycotina</taxon>
        <taxon>Pichiomycetes</taxon>
        <taxon>Debaryomycetaceae</taxon>
        <taxon>Diutina</taxon>
    </lineage>
</organism>
<evidence type="ECO:0000256" key="10">
    <source>
        <dbReference type="RuleBase" id="RU079119"/>
    </source>
</evidence>
<evidence type="ECO:0000256" key="8">
    <source>
        <dbReference type="ARBA" id="ARBA00023315"/>
    </source>
</evidence>
<evidence type="ECO:0000313" key="13">
    <source>
        <dbReference type="Proteomes" id="UP000449547"/>
    </source>
</evidence>
<comment type="similarity">
    <text evidence="10">Belongs to the DHHC palmitoyltransferase family.</text>
</comment>
<keyword evidence="7" id="KW-0449">Lipoprotein</keyword>
<gene>
    <name evidence="12" type="ORF">DIURU_001034</name>
</gene>
<keyword evidence="3 10" id="KW-0812">Transmembrane</keyword>
<dbReference type="RefSeq" id="XP_034014166.1">
    <property type="nucleotide sequence ID" value="XM_034153534.1"/>
</dbReference>
<comment type="subcellular location">
    <subcellularLocation>
        <location evidence="1">Membrane</location>
        <topology evidence="1">Multi-pass membrane protein</topology>
    </subcellularLocation>
</comment>
<keyword evidence="2 10" id="KW-0808">Transferase</keyword>
<dbReference type="VEuPathDB" id="FungiDB:DIURU_001034"/>
<dbReference type="OrthoDB" id="302728at2759"/>
<dbReference type="GO" id="GO:0016020">
    <property type="term" value="C:membrane"/>
    <property type="evidence" value="ECO:0007669"/>
    <property type="project" value="UniProtKB-SubCell"/>
</dbReference>
<evidence type="ECO:0000256" key="1">
    <source>
        <dbReference type="ARBA" id="ARBA00004141"/>
    </source>
</evidence>
<dbReference type="InterPro" id="IPR039859">
    <property type="entry name" value="PFA4/ZDH16/20/ERF2-like"/>
</dbReference>
<reference evidence="12 13" key="1">
    <citation type="submission" date="2019-07" db="EMBL/GenBank/DDBJ databases">
        <title>Genome assembly of two rare yeast pathogens: Diutina rugosa and Trichomonascus ciferrii.</title>
        <authorList>
            <person name="Mixao V."/>
            <person name="Saus E."/>
            <person name="Hansen A."/>
            <person name="Lass-Flor C."/>
            <person name="Gabaldon T."/>
        </authorList>
    </citation>
    <scope>NUCLEOTIDE SEQUENCE [LARGE SCALE GENOMIC DNA]</scope>
    <source>
        <strain evidence="12 13">CBS 613</strain>
    </source>
</reference>
<name>A0A642UXJ4_DIURU</name>
<keyword evidence="13" id="KW-1185">Reference proteome</keyword>
<keyword evidence="4 10" id="KW-1133">Transmembrane helix</keyword>
<dbReference type="AlphaFoldDB" id="A0A642UXJ4"/>
<dbReference type="Proteomes" id="UP000449547">
    <property type="component" value="Unassembled WGS sequence"/>
</dbReference>
<keyword evidence="5 10" id="KW-0472">Membrane</keyword>
<evidence type="ECO:0000256" key="3">
    <source>
        <dbReference type="ARBA" id="ARBA00022692"/>
    </source>
</evidence>
<accession>A0A642UXJ4</accession>
<evidence type="ECO:0000256" key="4">
    <source>
        <dbReference type="ARBA" id="ARBA00022989"/>
    </source>
</evidence>
<feature type="transmembrane region" description="Helical" evidence="10">
    <location>
        <begin position="51"/>
        <end position="72"/>
    </location>
</feature>
<dbReference type="OMA" id="YTYFKVI"/>
<dbReference type="EC" id="2.3.1.225" evidence="10"/>
<evidence type="ECO:0000313" key="12">
    <source>
        <dbReference type="EMBL" id="KAA8906456.1"/>
    </source>
</evidence>
<dbReference type="InterPro" id="IPR001594">
    <property type="entry name" value="Palmitoyltrfase_DHHC"/>
</dbReference>
<evidence type="ECO:0000256" key="9">
    <source>
        <dbReference type="ARBA" id="ARBA00048048"/>
    </source>
</evidence>
<sequence length="360" mass="41882">MSIFMLNRTGIRNFCSSLGSLFPKVLCNGILAWSYYELLLITKEFDSNHLARAIDFIGLVLVSLCIWTYFLIIRVGAGSPLDFPELLIPYEASENPLVNADDTDDELPNRRNNMANLDPPVEYVDMKTSRPGSYRFCNKCHAWKPDRTHHCSQSGKCILKMDHYCPWFSSCVGYRNHKFFVQELMYISVYAWFVFWVCFAVLYKVFSSENIEAEHLTIGLLVLTIVALVFGICVTVFWGFSVYLVLINQTTIEFQDKRTGYTDGEFRYEFDSQGKKKSVGNIWDLGKRRNWEQVMGKYLYQWLLPVSITSTSIRDTHKNGLNFEVNEDVYAKWQSNVAMQEQLNQQLMDYRDRRISAREA</sequence>